<evidence type="ECO:0000313" key="1">
    <source>
        <dbReference type="EMBL" id="CAD2188660.1"/>
    </source>
</evidence>
<dbReference type="AlphaFoldDB" id="A0A6V7WNT1"/>
<gene>
    <name evidence="1" type="ORF">MENT_LOCUS41326</name>
</gene>
<organism evidence="1 2">
    <name type="scientific">Meloidogyne enterolobii</name>
    <name type="common">Root-knot nematode worm</name>
    <name type="synonym">Meloidogyne mayaguensis</name>
    <dbReference type="NCBI Taxonomy" id="390850"/>
    <lineage>
        <taxon>Eukaryota</taxon>
        <taxon>Metazoa</taxon>
        <taxon>Ecdysozoa</taxon>
        <taxon>Nematoda</taxon>
        <taxon>Chromadorea</taxon>
        <taxon>Rhabditida</taxon>
        <taxon>Tylenchina</taxon>
        <taxon>Tylenchomorpha</taxon>
        <taxon>Tylenchoidea</taxon>
        <taxon>Meloidogynidae</taxon>
        <taxon>Meloidogyninae</taxon>
        <taxon>Meloidogyne</taxon>
    </lineage>
</organism>
<comment type="caution">
    <text evidence="1">The sequence shown here is derived from an EMBL/GenBank/DDBJ whole genome shotgun (WGS) entry which is preliminary data.</text>
</comment>
<dbReference type="EMBL" id="CAJEWN010000707">
    <property type="protein sequence ID" value="CAD2188660.1"/>
    <property type="molecule type" value="Genomic_DNA"/>
</dbReference>
<reference evidence="1 2" key="1">
    <citation type="submission" date="2020-08" db="EMBL/GenBank/DDBJ databases">
        <authorList>
            <person name="Koutsovoulos G."/>
            <person name="Danchin GJ E."/>
        </authorList>
    </citation>
    <scope>NUCLEOTIDE SEQUENCE [LARGE SCALE GENOMIC DNA]</scope>
</reference>
<dbReference type="Proteomes" id="UP000580250">
    <property type="component" value="Unassembled WGS sequence"/>
</dbReference>
<dbReference type="OrthoDB" id="5901318at2759"/>
<sequence length="229" mass="26707">MMEMNVLNINLQQNADKIKKIEAKRITIKIEKLEGFDCTTRCENDYIEIKYLKDKTATGARICCKFDRLLTINSEDDTEVLIMKRGNMGEYDISYQKELAPSQESSNCKEVRKSIWDPNNLQTRGELYVLDEKGNFALGPDGKWIVKQYFGPNFCLRCHRKNAMIINGKYFRRNDCVEDNDPDPDCSYSTCFYCKTVEGSMDANWYWQNPEGEWILVNLMDCYPKDGLN</sequence>
<name>A0A6V7WNT1_MELEN</name>
<evidence type="ECO:0000313" key="2">
    <source>
        <dbReference type="Proteomes" id="UP000580250"/>
    </source>
</evidence>
<proteinExistence type="predicted"/>
<accession>A0A6V7WNT1</accession>
<protein>
    <submittedName>
        <fullName evidence="1">Uncharacterized protein</fullName>
    </submittedName>
</protein>